<dbReference type="EMBL" id="DSJT01000033">
    <property type="protein sequence ID" value="HEF87774.1"/>
    <property type="molecule type" value="Genomic_DNA"/>
</dbReference>
<reference evidence="3" key="1">
    <citation type="journal article" date="2020" name="mSystems">
        <title>Genome- and Community-Level Interaction Insights into Carbon Utilization and Element Cycling Functions of Hydrothermarchaeota in Hydrothermal Sediment.</title>
        <authorList>
            <person name="Zhou Z."/>
            <person name="Liu Y."/>
            <person name="Xu W."/>
            <person name="Pan J."/>
            <person name="Luo Z.H."/>
            <person name="Li M."/>
        </authorList>
    </citation>
    <scope>NUCLEOTIDE SEQUENCE [LARGE SCALE GENOMIC DNA]</scope>
    <source>
        <strain evidence="3">SpSt-23</strain>
    </source>
</reference>
<keyword evidence="2" id="KW-0175">Coiled coil</keyword>
<dbReference type="InterPro" id="IPR002727">
    <property type="entry name" value="DUF47"/>
</dbReference>
<proteinExistence type="inferred from homology"/>
<comment type="similarity">
    <text evidence="1">Belongs to the UPF0111 family.</text>
</comment>
<dbReference type="SUPFAM" id="SSF109755">
    <property type="entry name" value="PhoU-like"/>
    <property type="match status" value="1"/>
</dbReference>
<gene>
    <name evidence="3" type="ORF">ENP55_05770</name>
</gene>
<dbReference type="AlphaFoldDB" id="A0A7C2BL73"/>
<evidence type="ECO:0000313" key="3">
    <source>
        <dbReference type="EMBL" id="HEF87774.1"/>
    </source>
</evidence>
<comment type="caution">
    <text evidence="3">The sequence shown here is derived from an EMBL/GenBank/DDBJ whole genome shotgun (WGS) entry which is preliminary data.</text>
</comment>
<protein>
    <submittedName>
        <fullName evidence="3">DUF47 family protein</fullName>
    </submittedName>
</protein>
<evidence type="ECO:0000256" key="1">
    <source>
        <dbReference type="ARBA" id="ARBA00008591"/>
    </source>
</evidence>
<name>A0A7C2BL73_9CREN</name>
<evidence type="ECO:0000256" key="2">
    <source>
        <dbReference type="SAM" id="Coils"/>
    </source>
</evidence>
<dbReference type="PANTHER" id="PTHR36536:SF3">
    <property type="entry name" value="UPF0111 PROTEIN HI_1603"/>
    <property type="match status" value="1"/>
</dbReference>
<dbReference type="Pfam" id="PF01865">
    <property type="entry name" value="PhoU_div"/>
    <property type="match status" value="1"/>
</dbReference>
<accession>A0A7C2BL73</accession>
<dbReference type="InterPro" id="IPR038078">
    <property type="entry name" value="PhoU-like_sf"/>
</dbReference>
<feature type="coiled-coil region" evidence="2">
    <location>
        <begin position="172"/>
        <end position="199"/>
    </location>
</feature>
<sequence>MDANSSNNYNSRSIILLCNRALGGRFMSTWFWTSKQMEKKILEDHLKHVEKVVETARALEASISHVRSRDLDSFRKDYEKISSLEREADVFKRTLMKEVSQVLIHPIDREYLINLTLNIDQIAGYCRAVGKRILILIEASEELDEHMISYVSTVTSKIRHIAELILSALQSLKRSAQETIEYTNEVEKIEEEVDDLKLEAYKVVLKKCNEKSIEWCILSKEIIDTLEEATDRGERVADIIRMLAVSLS</sequence>
<dbReference type="InterPro" id="IPR018445">
    <property type="entry name" value="Put_Phosphate_transp_reg"/>
</dbReference>
<dbReference type="Gene3D" id="1.20.58.220">
    <property type="entry name" value="Phosphate transport system protein phou homolog 2, domain 2"/>
    <property type="match status" value="1"/>
</dbReference>
<dbReference type="PANTHER" id="PTHR36536">
    <property type="entry name" value="UPF0111 PROTEIN HI_1603"/>
    <property type="match status" value="1"/>
</dbReference>
<organism evidence="3">
    <name type="scientific">Thermosphaera aggregans</name>
    <dbReference type="NCBI Taxonomy" id="54254"/>
    <lineage>
        <taxon>Archaea</taxon>
        <taxon>Thermoproteota</taxon>
        <taxon>Thermoprotei</taxon>
        <taxon>Desulfurococcales</taxon>
        <taxon>Desulfurococcaceae</taxon>
        <taxon>Thermosphaera</taxon>
    </lineage>
</organism>